<dbReference type="RefSeq" id="WP_014331813.1">
    <property type="nucleotide sequence ID" value="NC_016815.1"/>
</dbReference>
<dbReference type="KEGG" id="sfh:SFHH103_05697"/>
<proteinExistence type="predicted"/>
<keyword evidence="1" id="KW-0175">Coiled coil</keyword>
<sequence>MSVAVHYPEAPASIRTDLGAIFTSLELSRSKWLVTSLLPGGGEKMSKHWVAAGDTVGLLERFAELNRKAQARTGRCFPIIVIQEAGLDGFWIHRVLEGEGIESHVVDPASIATSRRRRQAKTDKIDGEALVRALLANKRGEPRVCAMLRVPTPEQEDRRRLARERKVLTNERVRHVNRVKGLLFAQGVSGYEPLHRDRRKYLEALKTGDGRPLPVHLKRQISRELDRLELLIEQIKAVEAERDAMLAAEQHASPVPAMLLGLKGIGPELAAVLWSEGLSRHFDNRRQVAAYAGLAATPWRSGSIDREQGVSKSGNPRLRTTLVQLAWLWLRHQPQSALSLWFKERVKQNGGRLKKTLIVALARKLLVALWKYVNAGIVINGVVMTTACSATTKMRRSVNQDETRQQRWNAERA</sequence>
<feature type="region of interest" description="Disordered" evidence="2">
    <location>
        <begin position="394"/>
        <end position="413"/>
    </location>
</feature>
<dbReference type="AlphaFoldDB" id="G9AGH8"/>
<dbReference type="NCBIfam" id="NF033542">
    <property type="entry name" value="transpos_IS110"/>
    <property type="match status" value="1"/>
</dbReference>
<dbReference type="GO" id="GO:0004803">
    <property type="term" value="F:transposase activity"/>
    <property type="evidence" value="ECO:0007669"/>
    <property type="project" value="InterPro"/>
</dbReference>
<reference evidence="5 6" key="1">
    <citation type="journal article" date="2012" name="J. Bacteriol.">
        <title>Genome sequence of the soybean symbiont Sinorhizobium fredii HH103.</title>
        <authorList>
            <person name="Weidner S."/>
            <person name="Becker A."/>
            <person name="Bonilla I."/>
            <person name="Jaenicke S."/>
            <person name="Lloret J."/>
            <person name="Margaret I."/>
            <person name="Puhler A."/>
            <person name="Ruiz-Sainz J.E."/>
            <person name="Schneiker-Bekel S."/>
            <person name="Szczepanowski R."/>
            <person name="Vinardell J.M."/>
            <person name="Zehner S."/>
            <person name="Gottfert M."/>
        </authorList>
    </citation>
    <scope>NUCLEOTIDE SEQUENCE [LARGE SCALE GENOMIC DNA]</scope>
    <source>
        <strain evidence="5 6">HH103</strain>
        <plasmid evidence="6">pSfHH103e</plasmid>
    </source>
</reference>
<evidence type="ECO:0000313" key="5">
    <source>
        <dbReference type="EMBL" id="CCF00160.1"/>
    </source>
</evidence>
<evidence type="ECO:0000256" key="1">
    <source>
        <dbReference type="SAM" id="Coils"/>
    </source>
</evidence>
<keyword evidence="5" id="KW-0614">Plasmid</keyword>
<evidence type="ECO:0000256" key="2">
    <source>
        <dbReference type="SAM" id="MobiDB-lite"/>
    </source>
</evidence>
<dbReference type="HOGENOM" id="CLU_037737_1_0_5"/>
<feature type="compositionally biased region" description="Basic and acidic residues" evidence="2">
    <location>
        <begin position="398"/>
        <end position="413"/>
    </location>
</feature>
<dbReference type="Pfam" id="PF02371">
    <property type="entry name" value="Transposase_20"/>
    <property type="match status" value="1"/>
</dbReference>
<evidence type="ECO:0000259" key="3">
    <source>
        <dbReference type="Pfam" id="PF01548"/>
    </source>
</evidence>
<dbReference type="Pfam" id="PF01548">
    <property type="entry name" value="DEDD_Tnp_IS110"/>
    <property type="match status" value="1"/>
</dbReference>
<feature type="coiled-coil region" evidence="1">
    <location>
        <begin position="218"/>
        <end position="248"/>
    </location>
</feature>
<dbReference type="GO" id="GO:0003677">
    <property type="term" value="F:DNA binding"/>
    <property type="evidence" value="ECO:0007669"/>
    <property type="project" value="InterPro"/>
</dbReference>
<protein>
    <submittedName>
        <fullName evidence="5">Transposase y4rJ</fullName>
    </submittedName>
</protein>
<gene>
    <name evidence="5" type="ordered locus">SFHH103_05697</name>
</gene>
<evidence type="ECO:0000259" key="4">
    <source>
        <dbReference type="Pfam" id="PF02371"/>
    </source>
</evidence>
<dbReference type="EMBL" id="HE616899">
    <property type="protein sequence ID" value="CCF00160.1"/>
    <property type="molecule type" value="Genomic_DNA"/>
</dbReference>
<name>G9AGH8_SINF1</name>
<dbReference type="GO" id="GO:0006313">
    <property type="term" value="P:DNA transposition"/>
    <property type="evidence" value="ECO:0007669"/>
    <property type="project" value="InterPro"/>
</dbReference>
<dbReference type="InterPro" id="IPR002525">
    <property type="entry name" value="Transp_IS110-like_N"/>
</dbReference>
<dbReference type="PANTHER" id="PTHR33055">
    <property type="entry name" value="TRANSPOSASE FOR INSERTION SEQUENCE ELEMENT IS1111A"/>
    <property type="match status" value="1"/>
</dbReference>
<dbReference type="Proteomes" id="UP000007735">
    <property type="component" value="Plasmid pSfHH103e"/>
</dbReference>
<feature type="domain" description="Transposase IS110-like N-terminal" evidence="3">
    <location>
        <begin position="62"/>
        <end position="183"/>
    </location>
</feature>
<organism evidence="5 6">
    <name type="scientific">Sinorhizobium fredii (strain HH103)</name>
    <dbReference type="NCBI Taxonomy" id="1117943"/>
    <lineage>
        <taxon>Bacteria</taxon>
        <taxon>Pseudomonadati</taxon>
        <taxon>Pseudomonadota</taxon>
        <taxon>Alphaproteobacteria</taxon>
        <taxon>Hyphomicrobiales</taxon>
        <taxon>Rhizobiaceae</taxon>
        <taxon>Sinorhizobium/Ensifer group</taxon>
        <taxon>Sinorhizobium</taxon>
    </lineage>
</organism>
<dbReference type="PANTHER" id="PTHR33055:SF3">
    <property type="entry name" value="PUTATIVE TRANSPOSASE FOR IS117-RELATED"/>
    <property type="match status" value="1"/>
</dbReference>
<accession>G9AGH8</accession>
<evidence type="ECO:0000313" key="6">
    <source>
        <dbReference type="Proteomes" id="UP000007735"/>
    </source>
</evidence>
<dbReference type="PATRIC" id="fig|380.5.peg.5255"/>
<geneLocation type="plasmid" evidence="5 6">
    <name>pSfHH103e</name>
</geneLocation>
<dbReference type="InterPro" id="IPR003346">
    <property type="entry name" value="Transposase_20"/>
</dbReference>
<dbReference type="InterPro" id="IPR047650">
    <property type="entry name" value="Transpos_IS110"/>
</dbReference>
<feature type="domain" description="Transposase IS116/IS110/IS902 C-terminal" evidence="4">
    <location>
        <begin position="259"/>
        <end position="336"/>
    </location>
</feature>